<organism evidence="1 2">
    <name type="scientific">Kouleothrix aurantiaca</name>
    <dbReference type="NCBI Taxonomy" id="186479"/>
    <lineage>
        <taxon>Bacteria</taxon>
        <taxon>Bacillati</taxon>
        <taxon>Chloroflexota</taxon>
        <taxon>Chloroflexia</taxon>
        <taxon>Chloroflexales</taxon>
        <taxon>Roseiflexineae</taxon>
        <taxon>Roseiflexaceae</taxon>
        <taxon>Kouleothrix</taxon>
    </lineage>
</organism>
<feature type="non-terminal residue" evidence="1">
    <location>
        <position position="74"/>
    </location>
</feature>
<dbReference type="AlphaFoldDB" id="A0A0P9DDC0"/>
<keyword evidence="2" id="KW-1185">Reference proteome</keyword>
<accession>A0A0P9DDC0</accession>
<comment type="caution">
    <text evidence="1">The sequence shown here is derived from an EMBL/GenBank/DDBJ whole genome shotgun (WGS) entry which is preliminary data.</text>
</comment>
<evidence type="ECO:0000313" key="1">
    <source>
        <dbReference type="EMBL" id="KPV50694.1"/>
    </source>
</evidence>
<name>A0A0P9DDC0_9CHLR</name>
<dbReference type="Proteomes" id="UP000050509">
    <property type="component" value="Unassembled WGS sequence"/>
</dbReference>
<sequence>MALRCALLGDVAGLRASYEQVAHAIRARDLPAAELATRVRLSKTPEAYFATRNSHKETAYEALIAAGHLQWQPG</sequence>
<reference evidence="1 2" key="1">
    <citation type="submission" date="2015-09" db="EMBL/GenBank/DDBJ databases">
        <title>Draft genome sequence of Kouleothrix aurantiaca JCM 19913.</title>
        <authorList>
            <person name="Hemp J."/>
        </authorList>
    </citation>
    <scope>NUCLEOTIDE SEQUENCE [LARGE SCALE GENOMIC DNA]</scope>
    <source>
        <strain evidence="1 2">COM-B</strain>
    </source>
</reference>
<dbReference type="EMBL" id="LJCR01001255">
    <property type="protein sequence ID" value="KPV50694.1"/>
    <property type="molecule type" value="Genomic_DNA"/>
</dbReference>
<gene>
    <name evidence="1" type="ORF">SE17_25420</name>
</gene>
<proteinExistence type="predicted"/>
<protein>
    <submittedName>
        <fullName evidence="1">Uncharacterized protein</fullName>
    </submittedName>
</protein>
<evidence type="ECO:0000313" key="2">
    <source>
        <dbReference type="Proteomes" id="UP000050509"/>
    </source>
</evidence>